<dbReference type="RefSeq" id="XP_067079800.1">
    <property type="nucleotide sequence ID" value="XM_067223699.1"/>
</dbReference>
<dbReference type="VEuPathDB" id="TriTrypDB:TEOVI_000847400"/>
<evidence type="ECO:0000256" key="2">
    <source>
        <dbReference type="ARBA" id="ARBA00022598"/>
    </source>
</evidence>
<organism evidence="6 7">
    <name type="scientific">Trypanosoma equiperdum</name>
    <dbReference type="NCBI Taxonomy" id="5694"/>
    <lineage>
        <taxon>Eukaryota</taxon>
        <taxon>Discoba</taxon>
        <taxon>Euglenozoa</taxon>
        <taxon>Kinetoplastea</taxon>
        <taxon>Metakinetoplastina</taxon>
        <taxon>Trypanosomatida</taxon>
        <taxon>Trypanosomatidae</taxon>
        <taxon>Trypanosoma</taxon>
    </lineage>
</organism>
<dbReference type="Gene3D" id="3.40.50.12780">
    <property type="entry name" value="N-terminal domain of ligase-like"/>
    <property type="match status" value="1"/>
</dbReference>
<dbReference type="Proteomes" id="UP000195570">
    <property type="component" value="Unassembled WGS sequence"/>
</dbReference>
<reference evidence="6" key="1">
    <citation type="submission" date="2016-09" db="EMBL/GenBank/DDBJ databases">
        <authorList>
            <person name="Hebert L."/>
            <person name="Moumen B."/>
        </authorList>
    </citation>
    <scope>NUCLEOTIDE SEQUENCE [LARGE SCALE GENOMIC DNA]</scope>
    <source>
        <strain evidence="6">OVI</strain>
    </source>
</reference>
<dbReference type="InterPro" id="IPR042099">
    <property type="entry name" value="ANL_N_sf"/>
</dbReference>
<keyword evidence="7" id="KW-1185">Reference proteome</keyword>
<dbReference type="SUPFAM" id="SSF56801">
    <property type="entry name" value="Acetyl-CoA synthetase-like"/>
    <property type="match status" value="1"/>
</dbReference>
<evidence type="ECO:0000256" key="3">
    <source>
        <dbReference type="ARBA" id="ARBA00022741"/>
    </source>
</evidence>
<feature type="domain" description="AMP-dependent synthetase/ligase" evidence="5">
    <location>
        <begin position="116"/>
        <end position="520"/>
    </location>
</feature>
<evidence type="ECO:0000313" key="6">
    <source>
        <dbReference type="EMBL" id="SCU68689.1"/>
    </source>
</evidence>
<keyword evidence="2 6" id="KW-0436">Ligase</keyword>
<dbReference type="Pfam" id="PF00501">
    <property type="entry name" value="AMP-binding"/>
    <property type="match status" value="1"/>
</dbReference>
<protein>
    <submittedName>
        <fullName evidence="6">Long-chain-fatty-acid--CoA ligase 5 (Long-chain acyl-CoA synthetase 5) (LACS 5), putative</fullName>
        <ecNumber evidence="6">6.2.1.3</ecNumber>
    </submittedName>
</protein>
<dbReference type="EMBL" id="CZPT02001044">
    <property type="protein sequence ID" value="SCU68689.1"/>
    <property type="molecule type" value="Genomic_DNA"/>
</dbReference>
<dbReference type="InterPro" id="IPR000873">
    <property type="entry name" value="AMP-dep_synth/lig_dom"/>
</dbReference>
<dbReference type="GO" id="GO:0016020">
    <property type="term" value="C:membrane"/>
    <property type="evidence" value="ECO:0007669"/>
    <property type="project" value="TreeGrafter"/>
</dbReference>
<dbReference type="GO" id="GO:0005783">
    <property type="term" value="C:endoplasmic reticulum"/>
    <property type="evidence" value="ECO:0007669"/>
    <property type="project" value="TreeGrafter"/>
</dbReference>
<dbReference type="PANTHER" id="PTHR43272:SF83">
    <property type="entry name" value="ACYL-COA SYNTHETASE LONG-CHAIN, ISOFORM J"/>
    <property type="match status" value="1"/>
</dbReference>
<dbReference type="AlphaFoldDB" id="A0A1G4I9N1"/>
<keyword evidence="4" id="KW-0067">ATP-binding</keyword>
<dbReference type="GeneID" id="92382408"/>
<accession>A0A1G4I9N1</accession>
<evidence type="ECO:0000256" key="4">
    <source>
        <dbReference type="ARBA" id="ARBA00022840"/>
    </source>
</evidence>
<proteinExistence type="inferred from homology"/>
<dbReference type="GO" id="GO:0004467">
    <property type="term" value="F:long-chain fatty acid-CoA ligase activity"/>
    <property type="evidence" value="ECO:0007669"/>
    <property type="project" value="UniProtKB-EC"/>
</dbReference>
<evidence type="ECO:0000259" key="5">
    <source>
        <dbReference type="Pfam" id="PF00501"/>
    </source>
</evidence>
<dbReference type="PANTHER" id="PTHR43272">
    <property type="entry name" value="LONG-CHAIN-FATTY-ACID--COA LIGASE"/>
    <property type="match status" value="1"/>
</dbReference>
<name>A0A1G4I9N1_TRYEQ</name>
<dbReference type="GO" id="GO:0005524">
    <property type="term" value="F:ATP binding"/>
    <property type="evidence" value="ECO:0007669"/>
    <property type="project" value="UniProtKB-KW"/>
</dbReference>
<keyword evidence="3" id="KW-0547">Nucleotide-binding</keyword>
<gene>
    <name evidence="6" type="ORF">TEOVI_000847400</name>
</gene>
<sequence>MGMYVTKLLSLWSHWFEVDDEVIIARQKFGPLAHICGPAEGENCSPVYRSIGVTDEEQARITREWYYSEHFLKQLEQTCTSRRDTLAVAYRTINKVEKEWREDHNGKRREWQVTHLNDPVYMTYGELWENSVAFGKGLREYGAKEGDRVAIYEDTRWEWLASAIGVWTQLMVTVTVYANLCREGLMHALKETECAAIICNGQNIKDLITLLKEVNLTNTTLVYLDSLPDGLNDEGMRLIPWKQVLETGMKSNLGYTIPGNCDTTALIMYTSGTVAAPKGVMHTFGSLTASKNGLADRFLECIGPKEEGETYVSYLPLAHILEFIADVVMLSRGTLVCFGSPRTLTDDTARPRGDLKEFKPVFIVGVPRIFETIRKVVESRLPPVGSFKRTLFDTAYADRLRALKEGKDTPFWNEKVFKVPRDMFGGRLRGVVCGGAPLADRTQEFMRVVFGLPLGQGYGLTETCCNGSIQRLGELYPSVGQLLKGVEGRLLDTDEYKHTDKPFPRGELCLRGSFMFKGYYKQEAMSKEVLIPGGWFRTGDVVEIGEDNALRVIGRVKALVKNLLGEYIQLEYLEVIYSQHPLSAPNGVCILVNQRRAYICALVITDEERAKKFAQENGIGGTWPEILKDPTFHQRAAKSLSNFGASIGRKPFELLRQVRVIADEWTAKNGMLTVSMKIRRNKVEERYGDVIEQLFKYE</sequence>
<comment type="similarity">
    <text evidence="1">Belongs to the ATP-dependent AMP-binding enzyme family.</text>
</comment>
<dbReference type="EC" id="6.2.1.3" evidence="6"/>
<evidence type="ECO:0000256" key="1">
    <source>
        <dbReference type="ARBA" id="ARBA00006432"/>
    </source>
</evidence>
<comment type="caution">
    <text evidence="6">The sequence shown here is derived from an EMBL/GenBank/DDBJ whole genome shotgun (WGS) entry which is preliminary data.</text>
</comment>
<evidence type="ECO:0000313" key="7">
    <source>
        <dbReference type="Proteomes" id="UP000195570"/>
    </source>
</evidence>